<dbReference type="AlphaFoldDB" id="A0AAV1SND2"/>
<evidence type="ECO:0000313" key="2">
    <source>
        <dbReference type="Proteomes" id="UP001314170"/>
    </source>
</evidence>
<name>A0AAV1SND2_9ROSI</name>
<organism evidence="1 2">
    <name type="scientific">Dovyalis caffra</name>
    <dbReference type="NCBI Taxonomy" id="77055"/>
    <lineage>
        <taxon>Eukaryota</taxon>
        <taxon>Viridiplantae</taxon>
        <taxon>Streptophyta</taxon>
        <taxon>Embryophyta</taxon>
        <taxon>Tracheophyta</taxon>
        <taxon>Spermatophyta</taxon>
        <taxon>Magnoliopsida</taxon>
        <taxon>eudicotyledons</taxon>
        <taxon>Gunneridae</taxon>
        <taxon>Pentapetalae</taxon>
        <taxon>rosids</taxon>
        <taxon>fabids</taxon>
        <taxon>Malpighiales</taxon>
        <taxon>Salicaceae</taxon>
        <taxon>Flacourtieae</taxon>
        <taxon>Dovyalis</taxon>
    </lineage>
</organism>
<gene>
    <name evidence="1" type="ORF">DCAF_LOCUS25740</name>
</gene>
<reference evidence="1 2" key="1">
    <citation type="submission" date="2024-01" db="EMBL/GenBank/DDBJ databases">
        <authorList>
            <person name="Waweru B."/>
        </authorList>
    </citation>
    <scope>NUCLEOTIDE SEQUENCE [LARGE SCALE GENOMIC DNA]</scope>
</reference>
<accession>A0AAV1SND2</accession>
<keyword evidence="2" id="KW-1185">Reference proteome</keyword>
<sequence>MGEWVRGLACGGLEWMRKVSLLRGRVRLRKRAGGYEGGKHVEGFESASRSSEEGSRTAMVGRGGGLGNGYFGVATARKRVEGWLVMKMEM</sequence>
<comment type="caution">
    <text evidence="1">The sequence shown here is derived from an EMBL/GenBank/DDBJ whole genome shotgun (WGS) entry which is preliminary data.</text>
</comment>
<feature type="non-terminal residue" evidence="1">
    <location>
        <position position="90"/>
    </location>
</feature>
<dbReference type="Proteomes" id="UP001314170">
    <property type="component" value="Unassembled WGS sequence"/>
</dbReference>
<evidence type="ECO:0000313" key="1">
    <source>
        <dbReference type="EMBL" id="CAK7355480.1"/>
    </source>
</evidence>
<dbReference type="EMBL" id="CAWUPB010001195">
    <property type="protein sequence ID" value="CAK7355480.1"/>
    <property type="molecule type" value="Genomic_DNA"/>
</dbReference>
<proteinExistence type="predicted"/>
<protein>
    <submittedName>
        <fullName evidence="1">Uncharacterized protein</fullName>
    </submittedName>
</protein>